<dbReference type="AlphaFoldDB" id="A0A9Q3FEW8"/>
<protein>
    <submittedName>
        <fullName evidence="1">Uncharacterized protein</fullName>
    </submittedName>
</protein>
<dbReference type="EMBL" id="AVOT02043634">
    <property type="protein sequence ID" value="MBW0539041.1"/>
    <property type="molecule type" value="Genomic_DNA"/>
</dbReference>
<evidence type="ECO:0000313" key="1">
    <source>
        <dbReference type="EMBL" id="MBW0539041.1"/>
    </source>
</evidence>
<gene>
    <name evidence="1" type="ORF">O181_078756</name>
</gene>
<proteinExistence type="predicted"/>
<reference evidence="1" key="1">
    <citation type="submission" date="2021-03" db="EMBL/GenBank/DDBJ databases">
        <title>Draft genome sequence of rust myrtle Austropuccinia psidii MF-1, a brazilian biotype.</title>
        <authorList>
            <person name="Quecine M.C."/>
            <person name="Pachon D.M.R."/>
            <person name="Bonatelli M.L."/>
            <person name="Correr F.H."/>
            <person name="Franceschini L.M."/>
            <person name="Leite T.F."/>
            <person name="Margarido G.R.A."/>
            <person name="Almeida C.A."/>
            <person name="Ferrarezi J.A."/>
            <person name="Labate C.A."/>
        </authorList>
    </citation>
    <scope>NUCLEOTIDE SEQUENCE</scope>
    <source>
        <strain evidence="1">MF-1</strain>
    </source>
</reference>
<accession>A0A9Q3FEW8</accession>
<organism evidence="1 2">
    <name type="scientific">Austropuccinia psidii MF-1</name>
    <dbReference type="NCBI Taxonomy" id="1389203"/>
    <lineage>
        <taxon>Eukaryota</taxon>
        <taxon>Fungi</taxon>
        <taxon>Dikarya</taxon>
        <taxon>Basidiomycota</taxon>
        <taxon>Pucciniomycotina</taxon>
        <taxon>Pucciniomycetes</taxon>
        <taxon>Pucciniales</taxon>
        <taxon>Sphaerophragmiaceae</taxon>
        <taxon>Austropuccinia</taxon>
    </lineage>
</organism>
<comment type="caution">
    <text evidence="1">The sequence shown here is derived from an EMBL/GenBank/DDBJ whole genome shotgun (WGS) entry which is preliminary data.</text>
</comment>
<keyword evidence="2" id="KW-1185">Reference proteome</keyword>
<sequence>MYNMIRCKKPNLPEVKVAASSCITNIVINQKEAKIHFYSGAFFTCFGKDYLEIIYTNWQESLIPIEGINLRSSSEDMHPLDILEAEMQFPHPAGSIRLKVEFVVINKGASQHFILGSYYLNIYGININNDRDRYLTIGENNTQKFSFHLEKREITAITQLNNLNKETCVSCQLIEVQIIPELKLEMEEELAIFFQYREGFASDNEPL</sequence>
<dbReference type="OrthoDB" id="3250101at2759"/>
<dbReference type="Proteomes" id="UP000765509">
    <property type="component" value="Unassembled WGS sequence"/>
</dbReference>
<name>A0A9Q3FEW8_9BASI</name>
<evidence type="ECO:0000313" key="2">
    <source>
        <dbReference type="Proteomes" id="UP000765509"/>
    </source>
</evidence>